<dbReference type="AlphaFoldDB" id="A0AAN8EKM2"/>
<dbReference type="Proteomes" id="UP001316803">
    <property type="component" value="Unassembled WGS sequence"/>
</dbReference>
<proteinExistence type="predicted"/>
<dbReference type="Gene3D" id="3.10.129.10">
    <property type="entry name" value="Hotdog Thioesterase"/>
    <property type="match status" value="1"/>
</dbReference>
<dbReference type="InterPro" id="IPR050563">
    <property type="entry name" value="4-hydroxybenzoyl-CoA_TE"/>
</dbReference>
<dbReference type="CDD" id="cd00586">
    <property type="entry name" value="4HBT"/>
    <property type="match status" value="1"/>
</dbReference>
<reference evidence="1 2" key="1">
    <citation type="submission" date="2022-12" db="EMBL/GenBank/DDBJ databases">
        <title>Genomic features and morphological characterization of a novel Knufia sp. strain isolated from spacecraft assembly facility.</title>
        <authorList>
            <person name="Teixeira M."/>
            <person name="Chander A.M."/>
            <person name="Stajich J.E."/>
            <person name="Venkateswaran K."/>
        </authorList>
    </citation>
    <scope>NUCLEOTIDE SEQUENCE [LARGE SCALE GENOMIC DNA]</scope>
    <source>
        <strain evidence="1 2">FJI-L2-BK-P2</strain>
    </source>
</reference>
<dbReference type="GO" id="GO:0047617">
    <property type="term" value="F:fatty acyl-CoA hydrolase activity"/>
    <property type="evidence" value="ECO:0007669"/>
    <property type="project" value="TreeGrafter"/>
</dbReference>
<dbReference type="InterPro" id="IPR029069">
    <property type="entry name" value="HotDog_dom_sf"/>
</dbReference>
<comment type="caution">
    <text evidence="1">The sequence shown here is derived from an EMBL/GenBank/DDBJ whole genome shotgun (WGS) entry which is preliminary data.</text>
</comment>
<evidence type="ECO:0000313" key="1">
    <source>
        <dbReference type="EMBL" id="KAK5957513.1"/>
    </source>
</evidence>
<gene>
    <name evidence="1" type="ORF">OHC33_001889</name>
</gene>
<dbReference type="PANTHER" id="PTHR31793:SF39">
    <property type="entry name" value="THIOESTERASE_THIOL ESTER DEHYDRASE-ISOMERASE"/>
    <property type="match status" value="1"/>
</dbReference>
<organism evidence="1 2">
    <name type="scientific">Knufia fluminis</name>
    <dbReference type="NCBI Taxonomy" id="191047"/>
    <lineage>
        <taxon>Eukaryota</taxon>
        <taxon>Fungi</taxon>
        <taxon>Dikarya</taxon>
        <taxon>Ascomycota</taxon>
        <taxon>Pezizomycotina</taxon>
        <taxon>Eurotiomycetes</taxon>
        <taxon>Chaetothyriomycetidae</taxon>
        <taxon>Chaetothyriales</taxon>
        <taxon>Trichomeriaceae</taxon>
        <taxon>Knufia</taxon>
    </lineage>
</organism>
<dbReference type="PANTHER" id="PTHR31793">
    <property type="entry name" value="4-HYDROXYBENZOYL-COA THIOESTERASE FAMILY MEMBER"/>
    <property type="match status" value="1"/>
</dbReference>
<dbReference type="SUPFAM" id="SSF54637">
    <property type="entry name" value="Thioesterase/thiol ester dehydrase-isomerase"/>
    <property type="match status" value="1"/>
</dbReference>
<name>A0AAN8EKM2_9EURO</name>
<evidence type="ECO:0000313" key="2">
    <source>
        <dbReference type="Proteomes" id="UP001316803"/>
    </source>
</evidence>
<dbReference type="EMBL" id="JAKLMC020000003">
    <property type="protein sequence ID" value="KAK5957513.1"/>
    <property type="molecule type" value="Genomic_DNA"/>
</dbReference>
<protein>
    <recommendedName>
        <fullName evidence="3">Thioesterase/thiol ester dehydrase-isomerase</fullName>
    </recommendedName>
</protein>
<evidence type="ECO:0008006" key="3">
    <source>
        <dbReference type="Google" id="ProtNLM"/>
    </source>
</evidence>
<accession>A0AAN8EKM2</accession>
<dbReference type="Pfam" id="PF13279">
    <property type="entry name" value="4HBT_2"/>
    <property type="match status" value="1"/>
</dbReference>
<keyword evidence="2" id="KW-1185">Reference proteome</keyword>
<sequence length="292" mass="33080">MTTAGMRGPSAHRALCSRAQILPTTPFGLRQFSSAAHHAQAPTTPPTTNLNPRWLSDLKTRLGKCIHFGMSDTQTTTAGLLLAEVTRDWRSLLAGSEGYLTHPHRAGISSVPINWGDQDSMGHVNNVQYVRFCETSRTNWTRQIGEYFDRPNKKLWDEMLTSKGYGLILKSIKVDYKFPMTWPDRISVYHKIRVMPKETDSNMLLDVMILSEGKQRIAAKAEEDVVVYNYKEGKKSALPDYMLAQFKRQFEEQEIAKERSGRRLSEILGQVAALEKETWDREDAKEDLGGAS</sequence>